<reference evidence="2" key="1">
    <citation type="submission" date="2022-11" db="UniProtKB">
        <authorList>
            <consortium name="WormBaseParasite"/>
        </authorList>
    </citation>
    <scope>IDENTIFICATION</scope>
</reference>
<proteinExistence type="predicted"/>
<accession>A0A914DL45</accession>
<evidence type="ECO:0000313" key="1">
    <source>
        <dbReference type="Proteomes" id="UP000887540"/>
    </source>
</evidence>
<sequence length="31" mass="3502">IPSTLTYEEQNSGYDLSAIEMAHEANEEVLF</sequence>
<dbReference type="Proteomes" id="UP000887540">
    <property type="component" value="Unplaced"/>
</dbReference>
<protein>
    <submittedName>
        <fullName evidence="2">Uncharacterized protein</fullName>
    </submittedName>
</protein>
<organism evidence="1 2">
    <name type="scientific">Acrobeloides nanus</name>
    <dbReference type="NCBI Taxonomy" id="290746"/>
    <lineage>
        <taxon>Eukaryota</taxon>
        <taxon>Metazoa</taxon>
        <taxon>Ecdysozoa</taxon>
        <taxon>Nematoda</taxon>
        <taxon>Chromadorea</taxon>
        <taxon>Rhabditida</taxon>
        <taxon>Tylenchina</taxon>
        <taxon>Cephalobomorpha</taxon>
        <taxon>Cephaloboidea</taxon>
        <taxon>Cephalobidae</taxon>
        <taxon>Acrobeloides</taxon>
    </lineage>
</organism>
<evidence type="ECO:0000313" key="2">
    <source>
        <dbReference type="WBParaSite" id="ACRNAN_scaffold30830.g10583.t1"/>
    </source>
</evidence>
<dbReference type="AlphaFoldDB" id="A0A914DL45"/>
<keyword evidence="1" id="KW-1185">Reference proteome</keyword>
<dbReference type="WBParaSite" id="ACRNAN_scaffold30830.g10583.t1">
    <property type="protein sequence ID" value="ACRNAN_scaffold30830.g10583.t1"/>
    <property type="gene ID" value="ACRNAN_scaffold30830.g10583"/>
</dbReference>
<name>A0A914DL45_9BILA</name>